<dbReference type="GO" id="GO:0008270">
    <property type="term" value="F:zinc ion binding"/>
    <property type="evidence" value="ECO:0007669"/>
    <property type="project" value="InterPro"/>
</dbReference>
<accession>A0A1M6JXI5</accession>
<evidence type="ECO:0000259" key="9">
    <source>
        <dbReference type="PROSITE" id="PS52035"/>
    </source>
</evidence>
<evidence type="ECO:0000256" key="3">
    <source>
        <dbReference type="ARBA" id="ARBA00022670"/>
    </source>
</evidence>
<dbReference type="STRING" id="1123357.SAMN02745244_02675"/>
<evidence type="ECO:0000256" key="6">
    <source>
        <dbReference type="ARBA" id="ARBA00023049"/>
    </source>
</evidence>
<protein>
    <submittedName>
        <fullName evidence="10">von Willebrand factor type A domain-containing protein</fullName>
    </submittedName>
</protein>
<feature type="domain" description="Peptidase M14" evidence="9">
    <location>
        <begin position="1"/>
        <end position="353"/>
    </location>
</feature>
<dbReference type="PROSITE" id="PS50234">
    <property type="entry name" value="VWFA"/>
    <property type="match status" value="1"/>
</dbReference>
<feature type="active site" description="Proton donor/acceptor" evidence="7">
    <location>
        <position position="323"/>
    </location>
</feature>
<keyword evidence="5" id="KW-0862">Zinc</keyword>
<dbReference type="Proteomes" id="UP000184512">
    <property type="component" value="Unassembled WGS sequence"/>
</dbReference>
<comment type="cofactor">
    <cofactor evidence="1">
        <name>Zn(2+)</name>
        <dbReference type="ChEBI" id="CHEBI:29105"/>
    </cofactor>
</comment>
<evidence type="ECO:0000256" key="1">
    <source>
        <dbReference type="ARBA" id="ARBA00001947"/>
    </source>
</evidence>
<dbReference type="AlphaFoldDB" id="A0A1M6JXI5"/>
<organism evidence="10 11">
    <name type="scientific">Tessaracoccus bendigoensis DSM 12906</name>
    <dbReference type="NCBI Taxonomy" id="1123357"/>
    <lineage>
        <taxon>Bacteria</taxon>
        <taxon>Bacillati</taxon>
        <taxon>Actinomycetota</taxon>
        <taxon>Actinomycetes</taxon>
        <taxon>Propionibacteriales</taxon>
        <taxon>Propionibacteriaceae</taxon>
        <taxon>Tessaracoccus</taxon>
    </lineage>
</organism>
<keyword evidence="6" id="KW-0482">Metalloprotease</keyword>
<dbReference type="GO" id="GO:0006508">
    <property type="term" value="P:proteolysis"/>
    <property type="evidence" value="ECO:0007669"/>
    <property type="project" value="UniProtKB-KW"/>
</dbReference>
<sequence>MYLNVTEIESALAALHAAYPATSELIASPHPTHGGRTTHVLRVGARGAHDVDGVLLLGGVHAREWVPPDALVSLAADLLEAYADGTGLGYGGASYTAAHVHRIVETLNLFFFACVNPDGRMHSQTVAPGWRKNRRPAPSGMNGPDCVGVDLNRNFDFLWDHAAKFAADSGVSASASPCHPTLYRGPAAASEPETRNVVALLDAYPRIRWHLDVHAAVPVVLHSWGSDENQSTNPGDSFLNPALDAVRGRVGDGVGEYLSPRDAGVAGTLAQRLSQGVQAAHGALYGVEQAMTLYATSGASDDYAFSRHFADPTRTKVYAWTIECGTSFQPSWAVAESVIEEVSSGLIRFALGAHEVTDGLAVTLRTGALAFVDVPEAETTARAIVWDCSGDREVHFEVTVGPTGGFTLPLGGAVTVPAPGFGATGQGRVWVAWTAGPAGATASGTITVRCVETDESWTLAVSANSVPRPSVAVALVLDRSGSMAWGAGDGRTRAEVLREAAGVFLEVLQPENGIGLVRFDHDADPVLAVVRAGPETFGPGRAAAQAAVAAHVPNPLGATSIGDGVTAAAALLGAVDDYDQSAMIVLTDGQENAPAWIADVSASLNDKVFAIGLGAPADINPAALTSLVDGAGGWVGVSGTLSVDDRFLLAQYFLQVLAGATNQQIVTS</sequence>
<proteinExistence type="inferred from homology"/>
<evidence type="ECO:0000256" key="4">
    <source>
        <dbReference type="ARBA" id="ARBA00022801"/>
    </source>
</evidence>
<dbReference type="SUPFAM" id="SSF53187">
    <property type="entry name" value="Zn-dependent exopeptidases"/>
    <property type="match status" value="1"/>
</dbReference>
<dbReference type="CDD" id="cd06228">
    <property type="entry name" value="M14-like"/>
    <property type="match status" value="1"/>
</dbReference>
<dbReference type="Pfam" id="PF13519">
    <property type="entry name" value="VWA_2"/>
    <property type="match status" value="1"/>
</dbReference>
<evidence type="ECO:0000256" key="2">
    <source>
        <dbReference type="ARBA" id="ARBA00005988"/>
    </source>
</evidence>
<dbReference type="PANTHER" id="PTHR11705:SF143">
    <property type="entry name" value="SLL0236 PROTEIN"/>
    <property type="match status" value="1"/>
</dbReference>
<evidence type="ECO:0000256" key="5">
    <source>
        <dbReference type="ARBA" id="ARBA00022833"/>
    </source>
</evidence>
<name>A0A1M6JXI5_9ACTN</name>
<feature type="domain" description="VWFA" evidence="8">
    <location>
        <begin position="472"/>
        <end position="657"/>
    </location>
</feature>
<dbReference type="InterPro" id="IPR036465">
    <property type="entry name" value="vWFA_dom_sf"/>
</dbReference>
<gene>
    <name evidence="10" type="ORF">SAMN02745244_02675</name>
</gene>
<dbReference type="RefSeq" id="WP_073189120.1">
    <property type="nucleotide sequence ID" value="NZ_FQZG01000054.1"/>
</dbReference>
<comment type="similarity">
    <text evidence="2 7">Belongs to the peptidase M14 family.</text>
</comment>
<dbReference type="EMBL" id="FQZG01000054">
    <property type="protein sequence ID" value="SHJ51351.1"/>
    <property type="molecule type" value="Genomic_DNA"/>
</dbReference>
<keyword evidence="3" id="KW-0645">Protease</keyword>
<dbReference type="Gene3D" id="3.40.630.10">
    <property type="entry name" value="Zn peptidases"/>
    <property type="match status" value="1"/>
</dbReference>
<dbReference type="GO" id="GO:0005615">
    <property type="term" value="C:extracellular space"/>
    <property type="evidence" value="ECO:0007669"/>
    <property type="project" value="TreeGrafter"/>
</dbReference>
<dbReference type="SMART" id="SM00631">
    <property type="entry name" value="Zn_pept"/>
    <property type="match status" value="1"/>
</dbReference>
<keyword evidence="4" id="KW-0378">Hydrolase</keyword>
<evidence type="ECO:0000259" key="8">
    <source>
        <dbReference type="PROSITE" id="PS50234"/>
    </source>
</evidence>
<dbReference type="Pfam" id="PF00246">
    <property type="entry name" value="Peptidase_M14"/>
    <property type="match status" value="1"/>
</dbReference>
<dbReference type="PANTHER" id="PTHR11705">
    <property type="entry name" value="PROTEASE FAMILY M14 CARBOXYPEPTIDASE A,B"/>
    <property type="match status" value="1"/>
</dbReference>
<dbReference type="SMART" id="SM00327">
    <property type="entry name" value="VWA"/>
    <property type="match status" value="1"/>
</dbReference>
<dbReference type="InterPro" id="IPR002035">
    <property type="entry name" value="VWF_A"/>
</dbReference>
<dbReference type="GO" id="GO:0004181">
    <property type="term" value="F:metallocarboxypeptidase activity"/>
    <property type="evidence" value="ECO:0007669"/>
    <property type="project" value="InterPro"/>
</dbReference>
<dbReference type="PROSITE" id="PS52035">
    <property type="entry name" value="PEPTIDASE_M14"/>
    <property type="match status" value="1"/>
</dbReference>
<dbReference type="SUPFAM" id="SSF53300">
    <property type="entry name" value="vWA-like"/>
    <property type="match status" value="1"/>
</dbReference>
<keyword evidence="11" id="KW-1185">Reference proteome</keyword>
<reference evidence="10 11" key="1">
    <citation type="submission" date="2016-11" db="EMBL/GenBank/DDBJ databases">
        <authorList>
            <person name="Jaros S."/>
            <person name="Januszkiewicz K."/>
            <person name="Wedrychowicz H."/>
        </authorList>
    </citation>
    <scope>NUCLEOTIDE SEQUENCE [LARGE SCALE GENOMIC DNA]</scope>
    <source>
        <strain evidence="10 11">DSM 12906</strain>
    </source>
</reference>
<evidence type="ECO:0000256" key="7">
    <source>
        <dbReference type="PROSITE-ProRule" id="PRU01379"/>
    </source>
</evidence>
<evidence type="ECO:0000313" key="10">
    <source>
        <dbReference type="EMBL" id="SHJ51351.1"/>
    </source>
</evidence>
<evidence type="ECO:0000313" key="11">
    <source>
        <dbReference type="Proteomes" id="UP000184512"/>
    </source>
</evidence>
<dbReference type="InterPro" id="IPR000834">
    <property type="entry name" value="Peptidase_M14"/>
</dbReference>
<dbReference type="Gene3D" id="3.40.50.410">
    <property type="entry name" value="von Willebrand factor, type A domain"/>
    <property type="match status" value="1"/>
</dbReference>